<evidence type="ECO:0000313" key="5">
    <source>
        <dbReference type="EMBL" id="CAK9154098.1"/>
    </source>
</evidence>
<dbReference type="Pfam" id="PF18209">
    <property type="entry name" value="ESF1"/>
    <property type="match status" value="1"/>
</dbReference>
<reference evidence="5 6" key="1">
    <citation type="submission" date="2024-02" db="EMBL/GenBank/DDBJ databases">
        <authorList>
            <person name="Vignale AGUSTIN F."/>
            <person name="Sosa J E."/>
            <person name="Modenutti C."/>
        </authorList>
    </citation>
    <scope>NUCLEOTIDE SEQUENCE [LARGE SCALE GENOMIC DNA]</scope>
</reference>
<dbReference type="AlphaFoldDB" id="A0ABC8SA52"/>
<evidence type="ECO:0000313" key="6">
    <source>
        <dbReference type="Proteomes" id="UP001642360"/>
    </source>
</evidence>
<evidence type="ECO:0000256" key="3">
    <source>
        <dbReference type="ARBA" id="ARBA00023157"/>
    </source>
</evidence>
<proteinExistence type="inferred from homology"/>
<organism evidence="5 6">
    <name type="scientific">Ilex paraguariensis</name>
    <name type="common">yerba mate</name>
    <dbReference type="NCBI Taxonomy" id="185542"/>
    <lineage>
        <taxon>Eukaryota</taxon>
        <taxon>Viridiplantae</taxon>
        <taxon>Streptophyta</taxon>
        <taxon>Embryophyta</taxon>
        <taxon>Tracheophyta</taxon>
        <taxon>Spermatophyta</taxon>
        <taxon>Magnoliopsida</taxon>
        <taxon>eudicotyledons</taxon>
        <taxon>Gunneridae</taxon>
        <taxon>Pentapetalae</taxon>
        <taxon>asterids</taxon>
        <taxon>campanulids</taxon>
        <taxon>Aquifoliales</taxon>
        <taxon>Aquifoliaceae</taxon>
        <taxon>Ilex</taxon>
    </lineage>
</organism>
<sequence>MVLAIFTIHACSDKTDREGQEAQIGGAALSKVGAGEDDDTVEFGYCLKRRCLHGSTESNCWCCHKQGNQEPKCWPQEETCRAICLGNH</sequence>
<name>A0ABC8SA52_9AQUA</name>
<evidence type="ECO:0000259" key="4">
    <source>
        <dbReference type="Pfam" id="PF18209"/>
    </source>
</evidence>
<dbReference type="EMBL" id="CAUOFW020002491">
    <property type="protein sequence ID" value="CAK9154098.1"/>
    <property type="molecule type" value="Genomic_DNA"/>
</dbReference>
<keyword evidence="2" id="KW-0732">Signal</keyword>
<keyword evidence="6" id="KW-1185">Reference proteome</keyword>
<keyword evidence="3" id="KW-1015">Disulfide bond</keyword>
<accession>A0ABC8SA52</accession>
<comment type="similarity">
    <text evidence="1">Belongs to the MEG family.</text>
</comment>
<evidence type="ECO:0000256" key="1">
    <source>
        <dbReference type="ARBA" id="ARBA00010149"/>
    </source>
</evidence>
<protein>
    <recommendedName>
        <fullName evidence="4">Embryo surrounding factor 1 brassicaceae domain-containing protein</fullName>
    </recommendedName>
</protein>
<gene>
    <name evidence="5" type="ORF">ILEXP_LOCUS22405</name>
</gene>
<dbReference type="Proteomes" id="UP001642360">
    <property type="component" value="Unassembled WGS sequence"/>
</dbReference>
<comment type="caution">
    <text evidence="5">The sequence shown here is derived from an EMBL/GenBank/DDBJ whole genome shotgun (WGS) entry which is preliminary data.</text>
</comment>
<evidence type="ECO:0000256" key="2">
    <source>
        <dbReference type="ARBA" id="ARBA00022729"/>
    </source>
</evidence>
<feature type="domain" description="Embryo surrounding factor 1 brassicaceae" evidence="4">
    <location>
        <begin position="44"/>
        <end position="84"/>
    </location>
</feature>
<dbReference type="InterPro" id="IPR041608">
    <property type="entry name" value="ESF1_brassicaceae"/>
</dbReference>